<organism evidence="3 4">
    <name type="scientific">Drechslerella dactyloides</name>
    <name type="common">Nematode-trapping fungus</name>
    <name type="synonym">Arthrobotrys dactyloides</name>
    <dbReference type="NCBI Taxonomy" id="74499"/>
    <lineage>
        <taxon>Eukaryota</taxon>
        <taxon>Fungi</taxon>
        <taxon>Dikarya</taxon>
        <taxon>Ascomycota</taxon>
        <taxon>Pezizomycotina</taxon>
        <taxon>Orbiliomycetes</taxon>
        <taxon>Orbiliales</taxon>
        <taxon>Orbiliaceae</taxon>
        <taxon>Drechslerella</taxon>
    </lineage>
</organism>
<dbReference type="GO" id="GO:0006508">
    <property type="term" value="P:proteolysis"/>
    <property type="evidence" value="ECO:0007669"/>
    <property type="project" value="InterPro"/>
</dbReference>
<dbReference type="AlphaFoldDB" id="A0AAD6ITR0"/>
<dbReference type="SMART" id="SM00235">
    <property type="entry name" value="ZnMc"/>
    <property type="match status" value="1"/>
</dbReference>
<keyword evidence="4" id="KW-1185">Reference proteome</keyword>
<proteinExistence type="predicted"/>
<feature type="domain" description="Peptidase metallopeptidase" evidence="2">
    <location>
        <begin position="57"/>
        <end position="219"/>
    </location>
</feature>
<dbReference type="InterPro" id="IPR024079">
    <property type="entry name" value="MetalloPept_cat_dom_sf"/>
</dbReference>
<evidence type="ECO:0000313" key="3">
    <source>
        <dbReference type="EMBL" id="KAJ6257490.1"/>
    </source>
</evidence>
<dbReference type="GO" id="GO:0008237">
    <property type="term" value="F:metallopeptidase activity"/>
    <property type="evidence" value="ECO:0007669"/>
    <property type="project" value="InterPro"/>
</dbReference>
<feature type="compositionally biased region" description="Polar residues" evidence="1">
    <location>
        <begin position="16"/>
        <end position="34"/>
    </location>
</feature>
<accession>A0AAD6ITR0</accession>
<protein>
    <recommendedName>
        <fullName evidence="2">Peptidase metallopeptidase domain-containing protein</fullName>
    </recommendedName>
</protein>
<dbReference type="Pfam" id="PF13688">
    <property type="entry name" value="Reprolysin_5"/>
    <property type="match status" value="1"/>
</dbReference>
<sequence length="232" mass="26084">MSDIRPSGPTPVGNENPFSQPTPVAASPQGSTPSAPAYRCATQPRDTSAILVGCNNSISRYAAGATLQYYFDLDTFETQKEGRRALRHFKKAISAWRPVPVRFKRVYKRGEAFFSVVASNYDRRVYAEAFFPNDPVESRVLTVYPLAFQNHKAMYNVFCHELGHMLGLRHEFAGVSEQQDPSVRLGNANPRSIMNKFANLFDMTVQEEDIRDVVYFYTCNNVGGIPIDEVMP</sequence>
<evidence type="ECO:0000256" key="1">
    <source>
        <dbReference type="SAM" id="MobiDB-lite"/>
    </source>
</evidence>
<dbReference type="GO" id="GO:0008270">
    <property type="term" value="F:zinc ion binding"/>
    <property type="evidence" value="ECO:0007669"/>
    <property type="project" value="InterPro"/>
</dbReference>
<name>A0AAD6ITR0_DREDA</name>
<dbReference type="SUPFAM" id="SSF55486">
    <property type="entry name" value="Metalloproteases ('zincins'), catalytic domain"/>
    <property type="match status" value="1"/>
</dbReference>
<dbReference type="Proteomes" id="UP001221413">
    <property type="component" value="Unassembled WGS sequence"/>
</dbReference>
<comment type="caution">
    <text evidence="3">The sequence shown here is derived from an EMBL/GenBank/DDBJ whole genome shotgun (WGS) entry which is preliminary data.</text>
</comment>
<gene>
    <name evidence="3" type="ORF">Dda_7275</name>
</gene>
<feature type="region of interest" description="Disordered" evidence="1">
    <location>
        <begin position="1"/>
        <end position="36"/>
    </location>
</feature>
<evidence type="ECO:0000259" key="2">
    <source>
        <dbReference type="SMART" id="SM00235"/>
    </source>
</evidence>
<evidence type="ECO:0000313" key="4">
    <source>
        <dbReference type="Proteomes" id="UP001221413"/>
    </source>
</evidence>
<dbReference type="InterPro" id="IPR006026">
    <property type="entry name" value="Peptidase_Metallo"/>
</dbReference>
<dbReference type="EMBL" id="JAQGDS010000010">
    <property type="protein sequence ID" value="KAJ6257490.1"/>
    <property type="molecule type" value="Genomic_DNA"/>
</dbReference>
<reference evidence="3" key="1">
    <citation type="submission" date="2023-01" db="EMBL/GenBank/DDBJ databases">
        <title>The chitinases involved in constricting ring structure development in the nematode-trapping fungus Drechslerella dactyloides.</title>
        <authorList>
            <person name="Wang R."/>
            <person name="Zhang L."/>
            <person name="Tang P."/>
            <person name="Li S."/>
            <person name="Liang L."/>
        </authorList>
    </citation>
    <scope>NUCLEOTIDE SEQUENCE</scope>
    <source>
        <strain evidence="3">YMF1.00031</strain>
    </source>
</reference>
<dbReference type="Gene3D" id="3.40.390.10">
    <property type="entry name" value="Collagenase (Catalytic Domain)"/>
    <property type="match status" value="1"/>
</dbReference>